<keyword evidence="6" id="KW-1185">Reference proteome</keyword>
<gene>
    <name evidence="5" type="ORF">MEDL_61834</name>
</gene>
<name>A0A8S3V0P4_MYTED</name>
<accession>A0A8S3V0P4</accession>
<feature type="region of interest" description="Disordered" evidence="2">
    <location>
        <begin position="97"/>
        <end position="121"/>
    </location>
</feature>
<keyword evidence="3" id="KW-0812">Transmembrane</keyword>
<feature type="compositionally biased region" description="Basic and acidic residues" evidence="2">
    <location>
        <begin position="112"/>
        <end position="121"/>
    </location>
</feature>
<feature type="compositionally biased region" description="Low complexity" evidence="2">
    <location>
        <begin position="97"/>
        <end position="111"/>
    </location>
</feature>
<evidence type="ECO:0000256" key="2">
    <source>
        <dbReference type="SAM" id="MobiDB-lite"/>
    </source>
</evidence>
<keyword evidence="1" id="KW-1015">Disulfide bond</keyword>
<keyword evidence="1" id="KW-0245">EGF-like domain</keyword>
<dbReference type="EMBL" id="CAJPWZ010003034">
    <property type="protein sequence ID" value="CAG2250090.1"/>
    <property type="molecule type" value="Genomic_DNA"/>
</dbReference>
<comment type="caution">
    <text evidence="1">Lacks conserved residue(s) required for the propagation of feature annotation.</text>
</comment>
<keyword evidence="3" id="KW-1133">Transmembrane helix</keyword>
<dbReference type="AlphaFoldDB" id="A0A8S3V0P4"/>
<dbReference type="SUPFAM" id="SSF57196">
    <property type="entry name" value="EGF/Laminin"/>
    <property type="match status" value="1"/>
</dbReference>
<reference evidence="5" key="1">
    <citation type="submission" date="2021-03" db="EMBL/GenBank/DDBJ databases">
        <authorList>
            <person name="Bekaert M."/>
        </authorList>
    </citation>
    <scope>NUCLEOTIDE SEQUENCE</scope>
</reference>
<evidence type="ECO:0000256" key="3">
    <source>
        <dbReference type="SAM" id="Phobius"/>
    </source>
</evidence>
<evidence type="ECO:0000256" key="1">
    <source>
        <dbReference type="PROSITE-ProRule" id="PRU00076"/>
    </source>
</evidence>
<dbReference type="PROSITE" id="PS01186">
    <property type="entry name" value="EGF_2"/>
    <property type="match status" value="1"/>
</dbReference>
<comment type="caution">
    <text evidence="5">The sequence shown here is derived from an EMBL/GenBank/DDBJ whole genome shotgun (WGS) entry which is preliminary data.</text>
</comment>
<dbReference type="PROSITE" id="PS50026">
    <property type="entry name" value="EGF_3"/>
    <property type="match status" value="1"/>
</dbReference>
<keyword evidence="3" id="KW-0472">Membrane</keyword>
<feature type="domain" description="EGF-like" evidence="4">
    <location>
        <begin position="190"/>
        <end position="226"/>
    </location>
</feature>
<dbReference type="Proteomes" id="UP000683360">
    <property type="component" value="Unassembled WGS sequence"/>
</dbReference>
<dbReference type="PROSITE" id="PS00022">
    <property type="entry name" value="EGF_1"/>
    <property type="match status" value="1"/>
</dbReference>
<dbReference type="InterPro" id="IPR000742">
    <property type="entry name" value="EGF"/>
</dbReference>
<organism evidence="5 6">
    <name type="scientific">Mytilus edulis</name>
    <name type="common">Blue mussel</name>
    <dbReference type="NCBI Taxonomy" id="6550"/>
    <lineage>
        <taxon>Eukaryota</taxon>
        <taxon>Metazoa</taxon>
        <taxon>Spiralia</taxon>
        <taxon>Lophotrochozoa</taxon>
        <taxon>Mollusca</taxon>
        <taxon>Bivalvia</taxon>
        <taxon>Autobranchia</taxon>
        <taxon>Pteriomorphia</taxon>
        <taxon>Mytilida</taxon>
        <taxon>Mytiloidea</taxon>
        <taxon>Mytilidae</taxon>
        <taxon>Mytilinae</taxon>
        <taxon>Mytilus</taxon>
    </lineage>
</organism>
<feature type="transmembrane region" description="Helical" evidence="3">
    <location>
        <begin position="163"/>
        <end position="187"/>
    </location>
</feature>
<evidence type="ECO:0000313" key="5">
    <source>
        <dbReference type="EMBL" id="CAG2250090.1"/>
    </source>
</evidence>
<dbReference type="Gene3D" id="2.10.25.10">
    <property type="entry name" value="Laminin"/>
    <property type="match status" value="1"/>
</dbReference>
<sequence>MRDDSRDDSKINDKFYGHKFLDDSKINDKFYGHKLIDESKRNDKFYEDKFPDDTGNIRLMAKFTKRNNEYENTKSEYSRTVDMSDENKHDYEEVNLTNTNENENGQQNTKQNEYHDFNDKQRDKSNIDIKKDVKTEKISNINDVPLPKPVVGNTKEIVIKWKIISLIAIILCVGLAAALITLTSLALSCKVSPCEGVGCLHNGSCSMSDDKAICSCIKGFNGSKCEGKHKKYFSFENQLQQAA</sequence>
<feature type="disulfide bond" evidence="1">
    <location>
        <begin position="216"/>
        <end position="225"/>
    </location>
</feature>
<evidence type="ECO:0000259" key="4">
    <source>
        <dbReference type="PROSITE" id="PS50026"/>
    </source>
</evidence>
<protein>
    <recommendedName>
        <fullName evidence="4">EGF-like domain-containing protein</fullName>
    </recommendedName>
</protein>
<evidence type="ECO:0000313" key="6">
    <source>
        <dbReference type="Proteomes" id="UP000683360"/>
    </source>
</evidence>
<proteinExistence type="predicted"/>